<feature type="compositionally biased region" description="Low complexity" evidence="1">
    <location>
        <begin position="737"/>
        <end position="746"/>
    </location>
</feature>
<dbReference type="EMBL" id="LSYV01000050">
    <property type="protein sequence ID" value="KXZ45952.1"/>
    <property type="molecule type" value="Genomic_DNA"/>
</dbReference>
<dbReference type="GO" id="GO:0000288">
    <property type="term" value="P:nuclear-transcribed mRNA catabolic process, deadenylation-dependent decay"/>
    <property type="evidence" value="ECO:0007669"/>
    <property type="project" value="TreeGrafter"/>
</dbReference>
<protein>
    <submittedName>
        <fullName evidence="4">Uncharacterized protein</fullName>
    </submittedName>
</protein>
<dbReference type="InterPro" id="IPR032194">
    <property type="entry name" value="CNOT1_HEAT"/>
</dbReference>
<dbReference type="InterPro" id="IPR032193">
    <property type="entry name" value="CNOT1_TTP_bind"/>
</dbReference>
<evidence type="ECO:0000259" key="2">
    <source>
        <dbReference type="Pfam" id="PF16417"/>
    </source>
</evidence>
<dbReference type="InterPro" id="IPR038535">
    <property type="entry name" value="CNOT1_TTP_bind_sf"/>
</dbReference>
<feature type="region of interest" description="Disordered" evidence="1">
    <location>
        <begin position="636"/>
        <end position="754"/>
    </location>
</feature>
<feature type="compositionally biased region" description="Low complexity" evidence="1">
    <location>
        <begin position="663"/>
        <end position="689"/>
    </location>
</feature>
<dbReference type="GO" id="GO:0030015">
    <property type="term" value="C:CCR4-NOT core complex"/>
    <property type="evidence" value="ECO:0007669"/>
    <property type="project" value="InterPro"/>
</dbReference>
<evidence type="ECO:0000259" key="3">
    <source>
        <dbReference type="Pfam" id="PF16418"/>
    </source>
</evidence>
<gene>
    <name evidence="4" type="ORF">GPECTOR_49g536</name>
</gene>
<dbReference type="InterPro" id="IPR040398">
    <property type="entry name" value="Not1"/>
</dbReference>
<evidence type="ECO:0000313" key="5">
    <source>
        <dbReference type="Proteomes" id="UP000075714"/>
    </source>
</evidence>
<reference evidence="5" key="1">
    <citation type="journal article" date="2016" name="Nat. Commun.">
        <title>The Gonium pectorale genome demonstrates co-option of cell cycle regulation during the evolution of multicellularity.</title>
        <authorList>
            <person name="Hanschen E.R."/>
            <person name="Marriage T.N."/>
            <person name="Ferris P.J."/>
            <person name="Hamaji T."/>
            <person name="Toyoda A."/>
            <person name="Fujiyama A."/>
            <person name="Neme R."/>
            <person name="Noguchi H."/>
            <person name="Minakuchi Y."/>
            <person name="Suzuki M."/>
            <person name="Kawai-Toyooka H."/>
            <person name="Smith D.R."/>
            <person name="Sparks H."/>
            <person name="Anderson J."/>
            <person name="Bakaric R."/>
            <person name="Luria V."/>
            <person name="Karger A."/>
            <person name="Kirschner M.W."/>
            <person name="Durand P.M."/>
            <person name="Michod R.E."/>
            <person name="Nozaki H."/>
            <person name="Olson B.J."/>
        </authorList>
    </citation>
    <scope>NUCLEOTIDE SEQUENCE [LARGE SCALE GENOMIC DNA]</scope>
    <source>
        <strain evidence="5">NIES-2863</strain>
    </source>
</reference>
<keyword evidence="5" id="KW-1185">Reference proteome</keyword>
<proteinExistence type="predicted"/>
<comment type="caution">
    <text evidence="4">The sequence shown here is derived from an EMBL/GenBank/DDBJ whole genome shotgun (WGS) entry which is preliminary data.</text>
</comment>
<feature type="domain" description="CCR4-NOT transcription complex subunit 1 TTP binding" evidence="2">
    <location>
        <begin position="472"/>
        <end position="633"/>
    </location>
</feature>
<sequence>MAATGVGGTGAPSFLAGHENSLAGLMQELGYGVTADDACFKALMRHLPEPPSEQVVADVLLLMARTHTGLKEPQPGLQSAVWVALGLGAPAPEASSLQSWNWALVVDCLKSIPPGQPNRLSWVKVAECLDSERAMLPDSAAFALLASAFRRGAGEQLPVGALTGRMWKNPTCQLAMLKLAAAAPPDVFSFEGSKRLVTPLEGMNVAALSPNRAWASVDLLQALCMLMEGAALVGPARDVLQYPAATCPDLLLITISETRTTWNLLQRDVFAALLPPHVAMAAQPPPGAERGKARSRELLARVWSAAPPEVLLDLLIELYAQDPTAMTPRIAKVCVELGVLPQVLMATPAPFALDLAAFAGGAGMLNLEAWLADYCQRDSMTGIPAILRYVTEKTADPAAVAAAAAENGAAPPPPNDARRGVPLSAEAARAFLKVLQGSSQGLPAEMVRELQGFQTAVAKQYPSLASLITPLQAPDTFPSDVEEEANGYFQAIYNESRPIEEIIGRMQAYKASPNPRDQEVFACMIHNLFDEYRFFSRYPDRELLITSALFGGIIKNNLVSSITLGMALRYVLEALRNRAPSKMFTFGLEALRHFVHMVGPWPQFTAAVLATPQLREVDPELYARVEQVAQQAAAGGAVPVGSTPGPMAASNSPAEHARPQAPPQEQQQQQQASASGAAANAGPAAQGSSRFLQNLQPANAAGTAGPGPEPPSAPGAIASARGGKDVGTSGRGGGAEAAGSSTAQTGGKAGARDVAASGAGPAVAAASGGQGAQLSNTSLSVEGESDGVAMNVAAQVAAGALTAPNGPSLAALVNTESLESAADKYRDFKEPPEAVADK</sequence>
<dbReference type="Pfam" id="PF16417">
    <property type="entry name" value="CNOT1_TTP_bind"/>
    <property type="match status" value="1"/>
</dbReference>
<dbReference type="Pfam" id="PF16418">
    <property type="entry name" value="CNOT1_HEAT"/>
    <property type="match status" value="1"/>
</dbReference>
<evidence type="ECO:0000313" key="4">
    <source>
        <dbReference type="EMBL" id="KXZ45952.1"/>
    </source>
</evidence>
<evidence type="ECO:0000256" key="1">
    <source>
        <dbReference type="SAM" id="MobiDB-lite"/>
    </source>
</evidence>
<dbReference type="PANTHER" id="PTHR13162:SF8">
    <property type="entry name" value="CCR4-NOT TRANSCRIPTION COMPLEX SUBUNIT 1"/>
    <property type="match status" value="1"/>
</dbReference>
<organism evidence="4 5">
    <name type="scientific">Gonium pectorale</name>
    <name type="common">Green alga</name>
    <dbReference type="NCBI Taxonomy" id="33097"/>
    <lineage>
        <taxon>Eukaryota</taxon>
        <taxon>Viridiplantae</taxon>
        <taxon>Chlorophyta</taxon>
        <taxon>core chlorophytes</taxon>
        <taxon>Chlorophyceae</taxon>
        <taxon>CS clade</taxon>
        <taxon>Chlamydomonadales</taxon>
        <taxon>Volvocaceae</taxon>
        <taxon>Gonium</taxon>
    </lineage>
</organism>
<dbReference type="STRING" id="33097.A0A150G7Y2"/>
<dbReference type="OrthoDB" id="1933107at2759"/>
<dbReference type="Proteomes" id="UP000075714">
    <property type="component" value="Unassembled WGS sequence"/>
</dbReference>
<dbReference type="AlphaFoldDB" id="A0A150G7Y2"/>
<feature type="domain" description="CCR4-NOT transcription complex subunit 1 HEAT repeat" evidence="3">
    <location>
        <begin position="288"/>
        <end position="436"/>
    </location>
</feature>
<dbReference type="GO" id="GO:0060090">
    <property type="term" value="F:molecular adaptor activity"/>
    <property type="evidence" value="ECO:0007669"/>
    <property type="project" value="TreeGrafter"/>
</dbReference>
<dbReference type="GO" id="GO:0000932">
    <property type="term" value="C:P-body"/>
    <property type="evidence" value="ECO:0007669"/>
    <property type="project" value="TreeGrafter"/>
</dbReference>
<dbReference type="GO" id="GO:0017148">
    <property type="term" value="P:negative regulation of translation"/>
    <property type="evidence" value="ECO:0007669"/>
    <property type="project" value="InterPro"/>
</dbReference>
<accession>A0A150G7Y2</accession>
<dbReference type="Gene3D" id="1.25.40.840">
    <property type="entry name" value="CCR4-NOT transcription complex subunit 1 TTP binding domain"/>
    <property type="match status" value="1"/>
</dbReference>
<name>A0A150G7Y2_GONPE</name>
<dbReference type="PANTHER" id="PTHR13162">
    <property type="entry name" value="CCR4-NOT TRANSCRIPTION COMPLEX"/>
    <property type="match status" value="1"/>
</dbReference>